<dbReference type="PROSITE" id="PS51257">
    <property type="entry name" value="PROKAR_LIPOPROTEIN"/>
    <property type="match status" value="1"/>
</dbReference>
<dbReference type="RefSeq" id="WP_272093007.1">
    <property type="nucleotide sequence ID" value="NZ_JAQNDK010000001.1"/>
</dbReference>
<name>A0ABT5BQ70_9BACT</name>
<keyword evidence="1" id="KW-0802">TPR repeat</keyword>
<feature type="chain" id="PRO_5047491374" description="Tetratricopeptide repeat protein" evidence="2">
    <location>
        <begin position="35"/>
        <end position="389"/>
    </location>
</feature>
<sequence length="389" mass="40869">MRVAVPPSAARRAPRAFLAAIASLAALTSMAGCAAPRVARSIDGQIIEGRFIAAQAYALYAIGAEAEARGDLATALEAYELAEDGDPDSADIWTRIGSVRCRLGRGEAAGAAFERARAIEPDYEPAYREQARCDLSAGRLEAALGRIDRAISLDPDRDDGALLRAEILRRLGRTGDARLALRALVVRRPWSTEAWRALHAAAVEAGDRAVAEQAARRLRELAAPGAPVPGRRVSSGGHLAEVDEALVLGQLRRARRLARDADLTPGEVAVRAAALGRLGEAREQAELVSAADPASASALVALAVAADLSGDLDALTRACDALDLSTAAGGPTVAPSRLARLLFAELLFRRVGRDAALTWLGPPPPALGAPDTLSQEVERRVRRELVGAP</sequence>
<evidence type="ECO:0008006" key="5">
    <source>
        <dbReference type="Google" id="ProtNLM"/>
    </source>
</evidence>
<dbReference type="InterPro" id="IPR011990">
    <property type="entry name" value="TPR-like_helical_dom_sf"/>
</dbReference>
<dbReference type="EMBL" id="JAQNDK010000001">
    <property type="protein sequence ID" value="MDC0676301.1"/>
    <property type="molecule type" value="Genomic_DNA"/>
</dbReference>
<gene>
    <name evidence="3" type="ORF">POL72_01010</name>
</gene>
<accession>A0ABT5BQ70</accession>
<keyword evidence="2" id="KW-0732">Signal</keyword>
<dbReference type="PROSITE" id="PS50005">
    <property type="entry name" value="TPR"/>
    <property type="match status" value="3"/>
</dbReference>
<evidence type="ECO:0000313" key="4">
    <source>
        <dbReference type="Proteomes" id="UP001217485"/>
    </source>
</evidence>
<feature type="signal peptide" evidence="2">
    <location>
        <begin position="1"/>
        <end position="34"/>
    </location>
</feature>
<dbReference type="Pfam" id="PF14559">
    <property type="entry name" value="TPR_19"/>
    <property type="match status" value="1"/>
</dbReference>
<feature type="repeat" description="TPR" evidence="1">
    <location>
        <begin position="56"/>
        <end position="89"/>
    </location>
</feature>
<organism evidence="3 4">
    <name type="scientific">Sorangium atrum</name>
    <dbReference type="NCBI Taxonomy" id="2995308"/>
    <lineage>
        <taxon>Bacteria</taxon>
        <taxon>Pseudomonadati</taxon>
        <taxon>Myxococcota</taxon>
        <taxon>Polyangia</taxon>
        <taxon>Polyangiales</taxon>
        <taxon>Polyangiaceae</taxon>
        <taxon>Sorangium</taxon>
    </lineage>
</organism>
<dbReference type="Gene3D" id="1.25.40.10">
    <property type="entry name" value="Tetratricopeptide repeat domain"/>
    <property type="match status" value="2"/>
</dbReference>
<evidence type="ECO:0000256" key="2">
    <source>
        <dbReference type="SAM" id="SignalP"/>
    </source>
</evidence>
<feature type="repeat" description="TPR" evidence="1">
    <location>
        <begin position="124"/>
        <end position="157"/>
    </location>
</feature>
<dbReference type="SMART" id="SM00028">
    <property type="entry name" value="TPR"/>
    <property type="match status" value="3"/>
</dbReference>
<evidence type="ECO:0000256" key="1">
    <source>
        <dbReference type="PROSITE-ProRule" id="PRU00339"/>
    </source>
</evidence>
<feature type="repeat" description="TPR" evidence="1">
    <location>
        <begin position="90"/>
        <end position="123"/>
    </location>
</feature>
<keyword evidence="4" id="KW-1185">Reference proteome</keyword>
<dbReference type="InterPro" id="IPR019734">
    <property type="entry name" value="TPR_rpt"/>
</dbReference>
<reference evidence="3 4" key="1">
    <citation type="submission" date="2023-01" db="EMBL/GenBank/DDBJ databases">
        <title>Minimal conservation of predation-associated metabolite biosynthetic gene clusters underscores biosynthetic potential of Myxococcota including descriptions for ten novel species: Archangium lansinium sp. nov., Myxococcus landrumus sp. nov., Nannocystis bai.</title>
        <authorList>
            <person name="Ahearne A."/>
            <person name="Stevens C."/>
            <person name="Dowd S."/>
        </authorList>
    </citation>
    <scope>NUCLEOTIDE SEQUENCE [LARGE SCALE GENOMIC DNA]</scope>
    <source>
        <strain evidence="3 4">WIWO2</strain>
    </source>
</reference>
<proteinExistence type="predicted"/>
<protein>
    <recommendedName>
        <fullName evidence="5">Tetratricopeptide repeat protein</fullName>
    </recommendedName>
</protein>
<comment type="caution">
    <text evidence="3">The sequence shown here is derived from an EMBL/GenBank/DDBJ whole genome shotgun (WGS) entry which is preliminary data.</text>
</comment>
<dbReference type="Proteomes" id="UP001217485">
    <property type="component" value="Unassembled WGS sequence"/>
</dbReference>
<evidence type="ECO:0000313" key="3">
    <source>
        <dbReference type="EMBL" id="MDC0676301.1"/>
    </source>
</evidence>
<dbReference type="SUPFAM" id="SSF48452">
    <property type="entry name" value="TPR-like"/>
    <property type="match status" value="1"/>
</dbReference>